<dbReference type="SUPFAM" id="SSF54593">
    <property type="entry name" value="Glyoxalase/Bleomycin resistance protein/Dihydroxybiphenyl dioxygenase"/>
    <property type="match status" value="1"/>
</dbReference>
<accession>A0ABN1IER1</accession>
<keyword evidence="3" id="KW-1185">Reference proteome</keyword>
<proteinExistence type="predicted"/>
<dbReference type="InterPro" id="IPR004360">
    <property type="entry name" value="Glyas_Fos-R_dOase_dom"/>
</dbReference>
<dbReference type="PANTHER" id="PTHR36437:SF2">
    <property type="entry name" value="GLYOXALASE_BLEOMYCIN RESISTANCE PROTEIN_DIOXYGENASE"/>
    <property type="match status" value="1"/>
</dbReference>
<organism evidence="2 3">
    <name type="scientific">Dokdonella soli</name>
    <dbReference type="NCBI Taxonomy" id="529810"/>
    <lineage>
        <taxon>Bacteria</taxon>
        <taxon>Pseudomonadati</taxon>
        <taxon>Pseudomonadota</taxon>
        <taxon>Gammaproteobacteria</taxon>
        <taxon>Lysobacterales</taxon>
        <taxon>Rhodanobacteraceae</taxon>
        <taxon>Dokdonella</taxon>
    </lineage>
</organism>
<dbReference type="InterPro" id="IPR029068">
    <property type="entry name" value="Glyas_Bleomycin-R_OHBP_Dase"/>
</dbReference>
<gene>
    <name evidence="2" type="ORF">GCM10009105_12810</name>
</gene>
<evidence type="ECO:0000313" key="2">
    <source>
        <dbReference type="EMBL" id="GAA0711116.1"/>
    </source>
</evidence>
<name>A0ABN1IER1_9GAMM</name>
<dbReference type="PROSITE" id="PS51819">
    <property type="entry name" value="VOC"/>
    <property type="match status" value="1"/>
</dbReference>
<dbReference type="PANTHER" id="PTHR36437">
    <property type="entry name" value="GLYOXALASE/BLEOMYCIN RESISTANCE PROTEIN/DIOXYGENASE"/>
    <property type="match status" value="1"/>
</dbReference>
<dbReference type="Pfam" id="PF00903">
    <property type="entry name" value="Glyoxalase"/>
    <property type="match status" value="1"/>
</dbReference>
<evidence type="ECO:0000259" key="1">
    <source>
        <dbReference type="PROSITE" id="PS51819"/>
    </source>
</evidence>
<dbReference type="InterPro" id="IPR037523">
    <property type="entry name" value="VOC_core"/>
</dbReference>
<dbReference type="Gene3D" id="3.10.180.10">
    <property type="entry name" value="2,3-Dihydroxybiphenyl 1,2-Dioxygenase, domain 1"/>
    <property type="match status" value="1"/>
</dbReference>
<dbReference type="Proteomes" id="UP001501523">
    <property type="component" value="Unassembled WGS sequence"/>
</dbReference>
<comment type="caution">
    <text evidence="2">The sequence shown here is derived from an EMBL/GenBank/DDBJ whole genome shotgun (WGS) entry which is preliminary data.</text>
</comment>
<evidence type="ECO:0000313" key="3">
    <source>
        <dbReference type="Proteomes" id="UP001501523"/>
    </source>
</evidence>
<feature type="domain" description="VOC" evidence="1">
    <location>
        <begin position="18"/>
        <end position="135"/>
    </location>
</feature>
<reference evidence="2 3" key="1">
    <citation type="journal article" date="2019" name="Int. J. Syst. Evol. Microbiol.">
        <title>The Global Catalogue of Microorganisms (GCM) 10K type strain sequencing project: providing services to taxonomists for standard genome sequencing and annotation.</title>
        <authorList>
            <consortium name="The Broad Institute Genomics Platform"/>
            <consortium name="The Broad Institute Genome Sequencing Center for Infectious Disease"/>
            <person name="Wu L."/>
            <person name="Ma J."/>
        </authorList>
    </citation>
    <scope>NUCLEOTIDE SEQUENCE [LARGE SCALE GENOMIC DNA]</scope>
    <source>
        <strain evidence="2 3">JCM 15421</strain>
    </source>
</reference>
<dbReference type="EMBL" id="BAAAEU010000006">
    <property type="protein sequence ID" value="GAA0711116.1"/>
    <property type="molecule type" value="Genomic_DNA"/>
</dbReference>
<protein>
    <submittedName>
        <fullName evidence="2">VOC family protein</fullName>
    </submittedName>
</protein>
<sequence>MCDGWHPPNYPSPAMITHLKFVSVPTRNQDLALAFYTEKLGFRVVTDQPFTDRQRWIELRIGNTDTRLVLFTPDGQEDRIGSFFNGSFACDDTEATYRQLKQRGVEFVSEPKTEPWGTYAIFRDPDGNQFVLGSK</sequence>